<protein>
    <submittedName>
        <fullName evidence="2">Uncharacterized protein</fullName>
    </submittedName>
</protein>
<evidence type="ECO:0000313" key="2">
    <source>
        <dbReference type="EMBL" id="OLQ13555.1"/>
    </source>
</evidence>
<organism evidence="2 3">
    <name type="scientific">Symbiodinium microadriaticum</name>
    <name type="common">Dinoflagellate</name>
    <name type="synonym">Zooxanthella microadriatica</name>
    <dbReference type="NCBI Taxonomy" id="2951"/>
    <lineage>
        <taxon>Eukaryota</taxon>
        <taxon>Sar</taxon>
        <taxon>Alveolata</taxon>
        <taxon>Dinophyceae</taxon>
        <taxon>Suessiales</taxon>
        <taxon>Symbiodiniaceae</taxon>
        <taxon>Symbiodinium</taxon>
    </lineage>
</organism>
<dbReference type="InterPro" id="IPR011990">
    <property type="entry name" value="TPR-like_helical_dom_sf"/>
</dbReference>
<feature type="region of interest" description="Disordered" evidence="1">
    <location>
        <begin position="116"/>
        <end position="149"/>
    </location>
</feature>
<dbReference type="EMBL" id="LSRX01000026">
    <property type="protein sequence ID" value="OLQ13555.1"/>
    <property type="molecule type" value="Genomic_DNA"/>
</dbReference>
<sequence length="373" mass="40952">MPESQALLALRWAIAMLRRAKFDGRQSFLFESRLQGLARQSWAAALKLWAADRGSATAWGHLAKRASSASAVLAACGRAQAWRAALALLGKVQQCQLQPTLRSFNATMAAVARADQLQQAGADPQPSEPKEFCRGGPSPSFNAPPRSRSAGGKCPGTAGCCCGNFALAVSWQIMSISFSLGDIAAMLTRSPEKKDLTRSALFQIPEEMKLSPLPPLPAGDVRVPWETMQANLLEIVKKLNFSVVYKLLRASEDHKDVGKLKDAMAMLCSASRMCRQRKDPLEVAEKLERCCKRFQELELDNCLFIERIAGQNHFIRRVPDQIGRVLSEMIERLHLAAVWALVLGHAQESRTEKGSAPRVRQKLTACGYPPSSV</sequence>
<proteinExistence type="predicted"/>
<dbReference type="OrthoDB" id="10302152at2759"/>
<evidence type="ECO:0000313" key="3">
    <source>
        <dbReference type="Proteomes" id="UP000186817"/>
    </source>
</evidence>
<dbReference type="Gene3D" id="1.25.40.10">
    <property type="entry name" value="Tetratricopeptide repeat domain"/>
    <property type="match status" value="1"/>
</dbReference>
<name>A0A1Q9F1L4_SYMMI</name>
<reference evidence="2 3" key="1">
    <citation type="submission" date="2016-02" db="EMBL/GenBank/DDBJ databases">
        <title>Genome analysis of coral dinoflagellate symbionts highlights evolutionary adaptations to a symbiotic lifestyle.</title>
        <authorList>
            <person name="Aranda M."/>
            <person name="Li Y."/>
            <person name="Liew Y.J."/>
            <person name="Baumgarten S."/>
            <person name="Simakov O."/>
            <person name="Wilson M."/>
            <person name="Piel J."/>
            <person name="Ashoor H."/>
            <person name="Bougouffa S."/>
            <person name="Bajic V.B."/>
            <person name="Ryu T."/>
            <person name="Ravasi T."/>
            <person name="Bayer T."/>
            <person name="Micklem G."/>
            <person name="Kim H."/>
            <person name="Bhak J."/>
            <person name="Lajeunesse T.C."/>
            <person name="Voolstra C.R."/>
        </authorList>
    </citation>
    <scope>NUCLEOTIDE SEQUENCE [LARGE SCALE GENOMIC DNA]</scope>
    <source>
        <strain evidence="2 3">CCMP2467</strain>
    </source>
</reference>
<comment type="caution">
    <text evidence="2">The sequence shown here is derived from an EMBL/GenBank/DDBJ whole genome shotgun (WGS) entry which is preliminary data.</text>
</comment>
<keyword evidence="3" id="KW-1185">Reference proteome</keyword>
<gene>
    <name evidence="2" type="ORF">AK812_SmicGene2364</name>
</gene>
<evidence type="ECO:0000256" key="1">
    <source>
        <dbReference type="SAM" id="MobiDB-lite"/>
    </source>
</evidence>
<accession>A0A1Q9F1L4</accession>
<dbReference type="Proteomes" id="UP000186817">
    <property type="component" value="Unassembled WGS sequence"/>
</dbReference>
<dbReference type="AlphaFoldDB" id="A0A1Q9F1L4"/>